<name>A0A382HST2_9ZZZZ</name>
<evidence type="ECO:0008006" key="11">
    <source>
        <dbReference type="Google" id="ProtNLM"/>
    </source>
</evidence>
<keyword evidence="2" id="KW-0813">Transport</keyword>
<keyword evidence="7 9" id="KW-1133">Transmembrane helix</keyword>
<protein>
    <recommendedName>
        <fullName evidence="11">Biopolymer transporter ExbD</fullName>
    </recommendedName>
</protein>
<dbReference type="EMBL" id="UINC01063016">
    <property type="protein sequence ID" value="SVB90182.1"/>
    <property type="molecule type" value="Genomic_DNA"/>
</dbReference>
<dbReference type="Pfam" id="PF02472">
    <property type="entry name" value="ExbD"/>
    <property type="match status" value="1"/>
</dbReference>
<dbReference type="GO" id="GO:0015031">
    <property type="term" value="P:protein transport"/>
    <property type="evidence" value="ECO:0007669"/>
    <property type="project" value="UniProtKB-KW"/>
</dbReference>
<feature type="non-terminal residue" evidence="10">
    <location>
        <position position="124"/>
    </location>
</feature>
<dbReference type="PANTHER" id="PTHR30558">
    <property type="entry name" value="EXBD MEMBRANE COMPONENT OF PMF-DRIVEN MACROMOLECULE IMPORT SYSTEM"/>
    <property type="match status" value="1"/>
</dbReference>
<evidence type="ECO:0000256" key="4">
    <source>
        <dbReference type="ARBA" id="ARBA00022519"/>
    </source>
</evidence>
<keyword evidence="5 9" id="KW-0812">Transmembrane</keyword>
<evidence type="ECO:0000256" key="3">
    <source>
        <dbReference type="ARBA" id="ARBA00022475"/>
    </source>
</evidence>
<keyword evidence="8 9" id="KW-0472">Membrane</keyword>
<comment type="subcellular location">
    <subcellularLocation>
        <location evidence="1">Cell inner membrane</location>
        <topology evidence="1">Single-pass membrane protein</topology>
    </subcellularLocation>
</comment>
<evidence type="ECO:0000256" key="8">
    <source>
        <dbReference type="ARBA" id="ARBA00023136"/>
    </source>
</evidence>
<evidence type="ECO:0000256" key="7">
    <source>
        <dbReference type="ARBA" id="ARBA00022989"/>
    </source>
</evidence>
<dbReference type="GO" id="GO:0005886">
    <property type="term" value="C:plasma membrane"/>
    <property type="evidence" value="ECO:0007669"/>
    <property type="project" value="UniProtKB-SubCell"/>
</dbReference>
<evidence type="ECO:0000256" key="6">
    <source>
        <dbReference type="ARBA" id="ARBA00022927"/>
    </source>
</evidence>
<accession>A0A382HST2</accession>
<proteinExistence type="predicted"/>
<keyword evidence="6" id="KW-0653">Protein transport</keyword>
<dbReference type="PANTHER" id="PTHR30558:SF12">
    <property type="entry name" value="BIOPOLYMER TRANSPORT PROTEIN EXBD"/>
    <property type="match status" value="1"/>
</dbReference>
<dbReference type="AlphaFoldDB" id="A0A382HST2"/>
<gene>
    <name evidence="10" type="ORF">METZ01_LOCUS243036</name>
</gene>
<evidence type="ECO:0000256" key="5">
    <source>
        <dbReference type="ARBA" id="ARBA00022692"/>
    </source>
</evidence>
<evidence type="ECO:0000256" key="2">
    <source>
        <dbReference type="ARBA" id="ARBA00022448"/>
    </source>
</evidence>
<sequence>MRRRFTQGEDGIRVVAEINVTSLVDVAFTLLIIFMITAPILQGGIEIQVPEADAGPLSSSEALVVSIDENEQLYVDDAPVTFDEFDATIEQLIKNYESDEVFLKADADLRFEIVVRVLGRIQES</sequence>
<keyword evidence="3" id="KW-1003">Cell membrane</keyword>
<organism evidence="10">
    <name type="scientific">marine metagenome</name>
    <dbReference type="NCBI Taxonomy" id="408172"/>
    <lineage>
        <taxon>unclassified sequences</taxon>
        <taxon>metagenomes</taxon>
        <taxon>ecological metagenomes</taxon>
    </lineage>
</organism>
<keyword evidence="4" id="KW-0997">Cell inner membrane</keyword>
<dbReference type="InterPro" id="IPR003400">
    <property type="entry name" value="ExbD"/>
</dbReference>
<feature type="transmembrane region" description="Helical" evidence="9">
    <location>
        <begin position="20"/>
        <end position="41"/>
    </location>
</feature>
<dbReference type="Gene3D" id="3.30.420.270">
    <property type="match status" value="1"/>
</dbReference>
<evidence type="ECO:0000256" key="1">
    <source>
        <dbReference type="ARBA" id="ARBA00004377"/>
    </source>
</evidence>
<dbReference type="GO" id="GO:0022857">
    <property type="term" value="F:transmembrane transporter activity"/>
    <property type="evidence" value="ECO:0007669"/>
    <property type="project" value="InterPro"/>
</dbReference>
<reference evidence="10" key="1">
    <citation type="submission" date="2018-05" db="EMBL/GenBank/DDBJ databases">
        <authorList>
            <person name="Lanie J.A."/>
            <person name="Ng W.-L."/>
            <person name="Kazmierczak K.M."/>
            <person name="Andrzejewski T.M."/>
            <person name="Davidsen T.M."/>
            <person name="Wayne K.J."/>
            <person name="Tettelin H."/>
            <person name="Glass J.I."/>
            <person name="Rusch D."/>
            <person name="Podicherti R."/>
            <person name="Tsui H.-C.T."/>
            <person name="Winkler M.E."/>
        </authorList>
    </citation>
    <scope>NUCLEOTIDE SEQUENCE</scope>
</reference>
<evidence type="ECO:0000256" key="9">
    <source>
        <dbReference type="SAM" id="Phobius"/>
    </source>
</evidence>
<evidence type="ECO:0000313" key="10">
    <source>
        <dbReference type="EMBL" id="SVB90182.1"/>
    </source>
</evidence>